<gene>
    <name evidence="4" type="primary">dacB</name>
    <name evidence="4" type="ORF">WAX74_05235</name>
</gene>
<dbReference type="Proteomes" id="UP001364890">
    <property type="component" value="Unassembled WGS sequence"/>
</dbReference>
<dbReference type="Pfam" id="PF02113">
    <property type="entry name" value="Peptidase_S13"/>
    <property type="match status" value="1"/>
</dbReference>
<dbReference type="PANTHER" id="PTHR30023">
    <property type="entry name" value="D-ALANYL-D-ALANINE CARBOXYPEPTIDASE"/>
    <property type="match status" value="1"/>
</dbReference>
<keyword evidence="3" id="KW-0732">Signal</keyword>
<evidence type="ECO:0000256" key="2">
    <source>
        <dbReference type="ARBA" id="ARBA00022801"/>
    </source>
</evidence>
<protein>
    <submittedName>
        <fullName evidence="4">D-alanyl-D-alanine carboxypeptidase/D-alanyl-D-alanine-endopeptidase</fullName>
        <ecNumber evidence="4">3.4.16.4</ecNumber>
    </submittedName>
</protein>
<dbReference type="NCBIfam" id="TIGR00666">
    <property type="entry name" value="PBP4"/>
    <property type="match status" value="1"/>
</dbReference>
<evidence type="ECO:0000256" key="1">
    <source>
        <dbReference type="ARBA" id="ARBA00006096"/>
    </source>
</evidence>
<evidence type="ECO:0000313" key="5">
    <source>
        <dbReference type="Proteomes" id="UP001364890"/>
    </source>
</evidence>
<organism evidence="4 5">
    <name type="scientific">Psychrobacillus mangrovi</name>
    <dbReference type="NCBI Taxonomy" id="3117745"/>
    <lineage>
        <taxon>Bacteria</taxon>
        <taxon>Bacillati</taxon>
        <taxon>Bacillota</taxon>
        <taxon>Bacilli</taxon>
        <taxon>Bacillales</taxon>
        <taxon>Bacillaceae</taxon>
        <taxon>Psychrobacillus</taxon>
    </lineage>
</organism>
<feature type="chain" id="PRO_5047142141" evidence="3">
    <location>
        <begin position="24"/>
        <end position="495"/>
    </location>
</feature>
<dbReference type="EMBL" id="JBAWSY010000002">
    <property type="protein sequence ID" value="MEI4769063.1"/>
    <property type="molecule type" value="Genomic_DNA"/>
</dbReference>
<dbReference type="PRINTS" id="PR00922">
    <property type="entry name" value="DADACBPTASE3"/>
</dbReference>
<dbReference type="PANTHER" id="PTHR30023:SF0">
    <property type="entry name" value="PENICILLIN-SENSITIVE CARBOXYPEPTIDASE A"/>
    <property type="match status" value="1"/>
</dbReference>
<comment type="similarity">
    <text evidence="1">Belongs to the peptidase S13 family.</text>
</comment>
<dbReference type="InterPro" id="IPR012338">
    <property type="entry name" value="Beta-lactam/transpept-like"/>
</dbReference>
<proteinExistence type="inferred from homology"/>
<dbReference type="InterPro" id="IPR000667">
    <property type="entry name" value="Peptidase_S13"/>
</dbReference>
<dbReference type="GO" id="GO:0009002">
    <property type="term" value="F:serine-type D-Ala-D-Ala carboxypeptidase activity"/>
    <property type="evidence" value="ECO:0007669"/>
    <property type="project" value="UniProtKB-EC"/>
</dbReference>
<dbReference type="Gene3D" id="3.40.710.10">
    <property type="entry name" value="DD-peptidase/beta-lactamase superfamily"/>
    <property type="match status" value="1"/>
</dbReference>
<comment type="caution">
    <text evidence="4">The sequence shown here is derived from an EMBL/GenBank/DDBJ whole genome shotgun (WGS) entry which is preliminary data.</text>
</comment>
<keyword evidence="5" id="KW-1185">Reference proteome</keyword>
<evidence type="ECO:0000313" key="4">
    <source>
        <dbReference type="EMBL" id="MEI4769063.1"/>
    </source>
</evidence>
<keyword evidence="2 4" id="KW-0378">Hydrolase</keyword>
<sequence>MKIWRKFLVSAVAAFMICGSVIIPVTDNSSVEAATTYSNLKSTLNNIMLDSRMKNANTSVTVRKASTGEVIYHYNPDKGITPASSLKLLTGAAALDTLGENYRFSTAVLTDGNVKKGTLNGNLYLRGQGDPTLLISHLDKFADGLAKQGIKQISGNLIGDDTWFDSVRLSAGILAEDEPYYYAAPISALTLSPNGDFDAGSVIVEAKPGVNGRATKVSLTPVTSVLQVVNQSKTVPKGYKNTLKITRQVGTNKVLITGNSPIGTSGTKEWISVTNPTLYTLDVFKSSLKAKGITFIPSSKVIQGKAPKQAKALVSRKSMPLKELIIPFMKLSNNTHAEMLAKEMGKVKYGEGSWDAGLSVMREYATSVGLESKQWKFEDASGMSYSNKITSEQLSQLLYVVRHEPWYNTYYKSLPVAGESDRFIGGTLRNRLKGFPAKGNIMAKTGSLENIKSLAGYAKTKNGETLIFTILTEDTKTSTIPVIDQFATAITNFKQ</sequence>
<keyword evidence="4" id="KW-0645">Protease</keyword>
<feature type="signal peptide" evidence="3">
    <location>
        <begin position="1"/>
        <end position="23"/>
    </location>
</feature>
<dbReference type="EC" id="3.4.16.4" evidence="4"/>
<reference evidence="4 5" key="1">
    <citation type="submission" date="2024-01" db="EMBL/GenBank/DDBJ databases">
        <title>Seven novel Bacillus-like species.</title>
        <authorList>
            <person name="Liu G."/>
        </authorList>
    </citation>
    <scope>NUCLEOTIDE SEQUENCE [LARGE SCALE GENOMIC DNA]</scope>
    <source>
        <strain evidence="4 5">FJAT-51614</strain>
    </source>
</reference>
<dbReference type="Gene3D" id="3.50.80.20">
    <property type="entry name" value="D-Ala-D-Ala carboxypeptidase C, peptidase S13"/>
    <property type="match status" value="1"/>
</dbReference>
<dbReference type="SUPFAM" id="SSF56601">
    <property type="entry name" value="beta-lactamase/transpeptidase-like"/>
    <property type="match status" value="1"/>
</dbReference>
<evidence type="ECO:0000256" key="3">
    <source>
        <dbReference type="SAM" id="SignalP"/>
    </source>
</evidence>
<name>A0ABU8F212_9BACI</name>
<keyword evidence="4" id="KW-0121">Carboxypeptidase</keyword>
<dbReference type="RefSeq" id="WP_336496608.1">
    <property type="nucleotide sequence ID" value="NZ_JBAWSY010000002.1"/>
</dbReference>
<accession>A0ABU8F212</accession>